<organism evidence="6 7">
    <name type="scientific">Arthrobacter caoxuetaonis</name>
    <dbReference type="NCBI Taxonomy" id="2886935"/>
    <lineage>
        <taxon>Bacteria</taxon>
        <taxon>Bacillati</taxon>
        <taxon>Actinomycetota</taxon>
        <taxon>Actinomycetes</taxon>
        <taxon>Micrococcales</taxon>
        <taxon>Micrococcaceae</taxon>
        <taxon>Arthrobacter</taxon>
    </lineage>
</organism>
<feature type="active site" description="Proton donor/acceptor" evidence="4">
    <location>
        <position position="139"/>
    </location>
</feature>
<comment type="similarity">
    <text evidence="3">Belongs to the hyi family.</text>
</comment>
<feature type="active site" description="Proton donor/acceptor" evidence="4">
    <location>
        <position position="237"/>
    </location>
</feature>
<feature type="domain" description="Xylose isomerase-like TIM barrel" evidence="5">
    <location>
        <begin position="12"/>
        <end position="242"/>
    </location>
</feature>
<dbReference type="Proteomes" id="UP001139158">
    <property type="component" value="Unassembled WGS sequence"/>
</dbReference>
<dbReference type="RefSeq" id="WP_227893947.1">
    <property type="nucleotide sequence ID" value="NZ_CP099466.1"/>
</dbReference>
<reference evidence="6" key="1">
    <citation type="submission" date="2021-10" db="EMBL/GenBank/DDBJ databases">
        <title>Novel species in genus Arthrobacter.</title>
        <authorList>
            <person name="Liu Y."/>
        </authorList>
    </citation>
    <scope>NUCLEOTIDE SEQUENCE</scope>
    <source>
        <strain evidence="6">Zg-Y453</strain>
    </source>
</reference>
<dbReference type="InterPro" id="IPR013022">
    <property type="entry name" value="Xyl_isomerase-like_TIM-brl"/>
</dbReference>
<evidence type="ECO:0000256" key="2">
    <source>
        <dbReference type="ARBA" id="ARBA00023277"/>
    </source>
</evidence>
<protein>
    <submittedName>
        <fullName evidence="6">TIM barrel protein</fullName>
    </submittedName>
</protein>
<dbReference type="InterPro" id="IPR050417">
    <property type="entry name" value="Sugar_Epim/Isomerase"/>
</dbReference>
<dbReference type="Gene3D" id="3.20.20.150">
    <property type="entry name" value="Divalent-metal-dependent TIM barrel enzymes"/>
    <property type="match status" value="1"/>
</dbReference>
<evidence type="ECO:0000313" key="7">
    <source>
        <dbReference type="Proteomes" id="UP001139158"/>
    </source>
</evidence>
<dbReference type="GO" id="GO:0008903">
    <property type="term" value="F:hydroxypyruvate isomerase activity"/>
    <property type="evidence" value="ECO:0007669"/>
    <property type="project" value="TreeGrafter"/>
</dbReference>
<dbReference type="AlphaFoldDB" id="A0A9X1MB72"/>
<keyword evidence="7" id="KW-1185">Reference proteome</keyword>
<dbReference type="InterPro" id="IPR036237">
    <property type="entry name" value="Xyl_isomerase-like_sf"/>
</dbReference>
<name>A0A9X1MB72_9MICC</name>
<gene>
    <name evidence="6" type="ORF">LJ757_00050</name>
</gene>
<evidence type="ECO:0000256" key="3">
    <source>
        <dbReference type="PIRNR" id="PIRNR006241"/>
    </source>
</evidence>
<dbReference type="PANTHER" id="PTHR43489:SF6">
    <property type="entry name" value="HYDROXYPYRUVATE ISOMERASE-RELATED"/>
    <property type="match status" value="1"/>
</dbReference>
<dbReference type="Pfam" id="PF01261">
    <property type="entry name" value="AP_endonuc_2"/>
    <property type="match status" value="1"/>
</dbReference>
<dbReference type="EMBL" id="JAJFZV010000001">
    <property type="protein sequence ID" value="MCC3296195.1"/>
    <property type="molecule type" value="Genomic_DNA"/>
</dbReference>
<dbReference type="PIRSF" id="PIRSF006241">
    <property type="entry name" value="HyI"/>
    <property type="match status" value="1"/>
</dbReference>
<dbReference type="InterPro" id="IPR026040">
    <property type="entry name" value="HyI-like"/>
</dbReference>
<keyword evidence="2" id="KW-0119">Carbohydrate metabolism</keyword>
<evidence type="ECO:0000313" key="6">
    <source>
        <dbReference type="EMBL" id="MCC3296195.1"/>
    </source>
</evidence>
<dbReference type="SUPFAM" id="SSF51658">
    <property type="entry name" value="Xylose isomerase-like"/>
    <property type="match status" value="1"/>
</dbReference>
<sequence>MLTDLPLLERPAAAAAAGFEAVEFWWPFDSAVPDDLEVDAFLRSLNEAGVRLTGLNFFAGNMPAGERGVLSSPSRSQEFRASLETAVGIARLTGCRGFNALYGLREDGVPLAEQDETAVENLMIAADAVAHLGGTVLLEPLSGAPGYPLLTASDCFAVIDRVRNGGMPNIALLADFYHLAVNGVNVPALIASHAAEFGHIQIADAPGRGVPGSGNLPLAQWVAESVAAGYTGLVSLEYQSLAADAFGWLQLPGAETKECDV</sequence>
<evidence type="ECO:0000259" key="5">
    <source>
        <dbReference type="Pfam" id="PF01261"/>
    </source>
</evidence>
<accession>A0A9X1MB72</accession>
<comment type="caution">
    <text evidence="6">The sequence shown here is derived from an EMBL/GenBank/DDBJ whole genome shotgun (WGS) entry which is preliminary data.</text>
</comment>
<keyword evidence="1 3" id="KW-0413">Isomerase</keyword>
<evidence type="ECO:0000256" key="4">
    <source>
        <dbReference type="PIRSR" id="PIRSR006241-50"/>
    </source>
</evidence>
<evidence type="ECO:0000256" key="1">
    <source>
        <dbReference type="ARBA" id="ARBA00023235"/>
    </source>
</evidence>
<dbReference type="GO" id="GO:0046487">
    <property type="term" value="P:glyoxylate metabolic process"/>
    <property type="evidence" value="ECO:0007669"/>
    <property type="project" value="TreeGrafter"/>
</dbReference>
<proteinExistence type="inferred from homology"/>
<dbReference type="PANTHER" id="PTHR43489">
    <property type="entry name" value="ISOMERASE"/>
    <property type="match status" value="1"/>
</dbReference>